<dbReference type="PANTHER" id="PTHR28208:SF1">
    <property type="entry name" value="FILAMENT ORGANIZATION PROTEIN APP1-LIKE, PUTATIVE (AFU_ORTHOLOGUE AFUA_1G06650)-RELATED"/>
    <property type="match status" value="1"/>
</dbReference>
<feature type="domain" description="Phosphatidate phosphatase APP1 catalytic" evidence="1">
    <location>
        <begin position="216"/>
        <end position="367"/>
    </location>
</feature>
<evidence type="ECO:0000259" key="1">
    <source>
        <dbReference type="Pfam" id="PF09949"/>
    </source>
</evidence>
<dbReference type="InterPro" id="IPR052935">
    <property type="entry name" value="Mg2+_PAP"/>
</dbReference>
<dbReference type="Proteomes" id="UP001219355">
    <property type="component" value="Chromosome 1"/>
</dbReference>
<dbReference type="EMBL" id="CP120627">
    <property type="protein sequence ID" value="WEW55397.1"/>
    <property type="molecule type" value="Genomic_DNA"/>
</dbReference>
<reference evidence="2" key="1">
    <citation type="submission" date="2023-03" db="EMBL/GenBank/DDBJ databases">
        <title>Emydomyces testavorans Genome Sequence.</title>
        <authorList>
            <person name="Hoyer L."/>
        </authorList>
    </citation>
    <scope>NUCLEOTIDE SEQUENCE</scope>
    <source>
        <strain evidence="2">16-2883</strain>
    </source>
</reference>
<dbReference type="Pfam" id="PF09949">
    <property type="entry name" value="APP1_cat"/>
    <property type="match status" value="1"/>
</dbReference>
<organism evidence="2 3">
    <name type="scientific">Emydomyces testavorans</name>
    <dbReference type="NCBI Taxonomy" id="2070801"/>
    <lineage>
        <taxon>Eukaryota</taxon>
        <taxon>Fungi</taxon>
        <taxon>Dikarya</taxon>
        <taxon>Ascomycota</taxon>
        <taxon>Pezizomycotina</taxon>
        <taxon>Eurotiomycetes</taxon>
        <taxon>Eurotiomycetidae</taxon>
        <taxon>Onygenales</taxon>
        <taxon>Nannizziopsiaceae</taxon>
        <taxon>Emydomyces</taxon>
    </lineage>
</organism>
<protein>
    <recommendedName>
        <fullName evidence="1">Phosphatidate phosphatase APP1 catalytic domain-containing protein</fullName>
    </recommendedName>
</protein>
<dbReference type="AlphaFoldDB" id="A0AAF0DBD1"/>
<dbReference type="PANTHER" id="PTHR28208">
    <property type="entry name" value="PHOSPHATIDATE PHOSPHATASE APP1"/>
    <property type="match status" value="1"/>
</dbReference>
<name>A0AAF0DBD1_9EURO</name>
<dbReference type="GO" id="GO:0030479">
    <property type="term" value="C:actin cortical patch"/>
    <property type="evidence" value="ECO:0007669"/>
    <property type="project" value="TreeGrafter"/>
</dbReference>
<accession>A0AAF0DBD1</accession>
<evidence type="ECO:0000313" key="3">
    <source>
        <dbReference type="Proteomes" id="UP001219355"/>
    </source>
</evidence>
<dbReference type="InterPro" id="IPR019236">
    <property type="entry name" value="APP1_cat"/>
</dbReference>
<keyword evidence="3" id="KW-1185">Reference proteome</keyword>
<gene>
    <name evidence="2" type="ORF">PRK78_000828</name>
</gene>
<evidence type="ECO:0000313" key="2">
    <source>
        <dbReference type="EMBL" id="WEW55397.1"/>
    </source>
</evidence>
<sequence>MTQLCETPDERRHRARGHFHRVESQLSVVHSVSSPKSFLISWAEYLASFLGWGRPQVGRADPLQHTVWLFDNTAFQPGADHHHERHDRWHAEVVAAIFHRHSRKDLGMLIALIADLIGVDGKLGENPAIRQRISERLQPFVSEVAPARFVTVDVPVTPTDVHKFKLNPSDKNGIISHAIHVESSQPIRDGAVTYPSLRRWPHPVTMSTTFAAPNGWLVVSDIDDTIKYTMTPDAIGILRTTFAEEPEPIRQMPELYVRIHKQLQPTWFYLSASPYNLYPFLRSFLEQHYPAGTMILRDTSWQSIAGLLKSFTQGTHAYKVDRMQKIQGWFPRRKILCIGDSTQSDPEAYAEMYGKYGHWIKAIYIRKVIDVPNMDEKNSPERFEKAFDNVPSAVWKVFENPEELYEAIDQLC</sequence>
<proteinExistence type="predicted"/>
<dbReference type="GO" id="GO:0008195">
    <property type="term" value="F:phosphatidate phosphatase activity"/>
    <property type="evidence" value="ECO:0007669"/>
    <property type="project" value="InterPro"/>
</dbReference>